<evidence type="ECO:0000313" key="6">
    <source>
        <dbReference type="Proteomes" id="UP000315783"/>
    </source>
</evidence>
<name>A0A545V4Y0_9HYPO</name>
<protein>
    <submittedName>
        <fullName evidence="5">NB-ARC and TPR domain-containing protein</fullName>
    </submittedName>
</protein>
<dbReference type="PANTHER" id="PTHR35205">
    <property type="entry name" value="NB-ARC AND TPR DOMAIN PROTEIN"/>
    <property type="match status" value="1"/>
</dbReference>
<dbReference type="SUPFAM" id="SSF52540">
    <property type="entry name" value="P-loop containing nucleoside triphosphate hydrolases"/>
    <property type="match status" value="1"/>
</dbReference>
<dbReference type="InterPro" id="IPR002182">
    <property type="entry name" value="NB-ARC"/>
</dbReference>
<gene>
    <name evidence="5" type="ORF">IF1G_04002</name>
</gene>
<dbReference type="InterPro" id="IPR011990">
    <property type="entry name" value="TPR-like_helical_dom_sf"/>
</dbReference>
<dbReference type="Proteomes" id="UP000315783">
    <property type="component" value="Unassembled WGS sequence"/>
</dbReference>
<dbReference type="InterPro" id="IPR027417">
    <property type="entry name" value="P-loop_NTPase"/>
</dbReference>
<feature type="domain" description="NB-ARC" evidence="2">
    <location>
        <begin position="405"/>
        <end position="557"/>
    </location>
</feature>
<proteinExistence type="inferred from homology"/>
<dbReference type="Pfam" id="PF05057">
    <property type="entry name" value="DUF676"/>
    <property type="match status" value="1"/>
</dbReference>
<feature type="domain" description="DUF676" evidence="3">
    <location>
        <begin position="74"/>
        <end position="145"/>
    </location>
</feature>
<dbReference type="InterPro" id="IPR019734">
    <property type="entry name" value="TPR_rpt"/>
</dbReference>
<comment type="similarity">
    <text evidence="1">Belongs to the putative lipase ROG1 family.</text>
</comment>
<dbReference type="Gene3D" id="3.40.50.300">
    <property type="entry name" value="P-loop containing nucleotide triphosphate hydrolases"/>
    <property type="match status" value="1"/>
</dbReference>
<dbReference type="Pfam" id="PF13181">
    <property type="entry name" value="TPR_8"/>
    <property type="match status" value="1"/>
</dbReference>
<dbReference type="OrthoDB" id="4870836at2759"/>
<dbReference type="Pfam" id="PF13424">
    <property type="entry name" value="TPR_12"/>
    <property type="match status" value="1"/>
</dbReference>
<dbReference type="AlphaFoldDB" id="A0A545V4Y0"/>
<dbReference type="Pfam" id="PF25000">
    <property type="entry name" value="DUF7779"/>
    <property type="match status" value="1"/>
</dbReference>
<dbReference type="InterPro" id="IPR029058">
    <property type="entry name" value="AB_hydrolase_fold"/>
</dbReference>
<dbReference type="GO" id="GO:0043531">
    <property type="term" value="F:ADP binding"/>
    <property type="evidence" value="ECO:0007669"/>
    <property type="project" value="InterPro"/>
</dbReference>
<dbReference type="SMART" id="SM00028">
    <property type="entry name" value="TPR"/>
    <property type="match status" value="3"/>
</dbReference>
<evidence type="ECO:0000259" key="4">
    <source>
        <dbReference type="Pfam" id="PF25000"/>
    </source>
</evidence>
<evidence type="ECO:0000313" key="5">
    <source>
        <dbReference type="EMBL" id="TQV96762.1"/>
    </source>
</evidence>
<dbReference type="InterPro" id="IPR056681">
    <property type="entry name" value="DUF7779"/>
</dbReference>
<reference evidence="5 6" key="1">
    <citation type="journal article" date="2019" name="Appl. Microbiol. Biotechnol.">
        <title>Genome sequence of Isaria javanica and comparative genome analysis insights into family S53 peptidase evolution in fungal entomopathogens.</title>
        <authorList>
            <person name="Lin R."/>
            <person name="Zhang X."/>
            <person name="Xin B."/>
            <person name="Zou M."/>
            <person name="Gao Y."/>
            <person name="Qin F."/>
            <person name="Hu Q."/>
            <person name="Xie B."/>
            <person name="Cheng X."/>
        </authorList>
    </citation>
    <scope>NUCLEOTIDE SEQUENCE [LARGE SCALE GENOMIC DNA]</scope>
    <source>
        <strain evidence="5 6">IJ1G</strain>
    </source>
</reference>
<feature type="domain" description="DUF7779" evidence="4">
    <location>
        <begin position="635"/>
        <end position="722"/>
    </location>
</feature>
<dbReference type="EMBL" id="SPUK01000005">
    <property type="protein sequence ID" value="TQV96762.1"/>
    <property type="molecule type" value="Genomic_DNA"/>
</dbReference>
<evidence type="ECO:0000259" key="2">
    <source>
        <dbReference type="Pfam" id="PF00931"/>
    </source>
</evidence>
<dbReference type="SUPFAM" id="SSF53474">
    <property type="entry name" value="alpha/beta-Hydrolases"/>
    <property type="match status" value="1"/>
</dbReference>
<dbReference type="InterPro" id="IPR007751">
    <property type="entry name" value="DUF676_lipase-like"/>
</dbReference>
<dbReference type="SUPFAM" id="SSF48452">
    <property type="entry name" value="TPR-like"/>
    <property type="match status" value="1"/>
</dbReference>
<comment type="caution">
    <text evidence="5">The sequence shown here is derived from an EMBL/GenBank/DDBJ whole genome shotgun (WGS) entry which is preliminary data.</text>
</comment>
<dbReference type="STRING" id="43265.A0A545V4Y0"/>
<organism evidence="5 6">
    <name type="scientific">Cordyceps javanica</name>
    <dbReference type="NCBI Taxonomy" id="43265"/>
    <lineage>
        <taxon>Eukaryota</taxon>
        <taxon>Fungi</taxon>
        <taxon>Dikarya</taxon>
        <taxon>Ascomycota</taxon>
        <taxon>Pezizomycotina</taxon>
        <taxon>Sordariomycetes</taxon>
        <taxon>Hypocreomycetidae</taxon>
        <taxon>Hypocreales</taxon>
        <taxon>Cordycipitaceae</taxon>
        <taxon>Cordyceps</taxon>
    </lineage>
</organism>
<keyword evidence="6" id="KW-1185">Reference proteome</keyword>
<dbReference type="Gene3D" id="3.40.50.1820">
    <property type="entry name" value="alpha/beta hydrolase"/>
    <property type="match status" value="1"/>
</dbReference>
<dbReference type="Pfam" id="PF00931">
    <property type="entry name" value="NB-ARC"/>
    <property type="match status" value="1"/>
</dbReference>
<evidence type="ECO:0000259" key="3">
    <source>
        <dbReference type="Pfam" id="PF05057"/>
    </source>
</evidence>
<evidence type="ECO:0000256" key="1">
    <source>
        <dbReference type="ARBA" id="ARBA00007920"/>
    </source>
</evidence>
<dbReference type="PANTHER" id="PTHR35205:SF1">
    <property type="entry name" value="ZU5 DOMAIN-CONTAINING PROTEIN"/>
    <property type="match status" value="1"/>
</dbReference>
<sequence>MNPRTTISGGLLQIGVGVKTGTVIVAVGGVGTTPPEHWTNSLGDQWLRTLDPNYAPDVSVLSFPNKLAASGVLSHQDTEDQGYSLLHELRRLAGDKTLEKCPIVLVAHSLGGLIIKRALWLAKRDAISKPPYSNVIRRIACITLMGCPHSVSKNPDDWSAVETILQKFTKGRKLSQEQQCISSLAEDCEGFQNILRDSDIQLLTICETKGTSKQIMGKKMIFVDRALATISHACETVIEENANHRDLCLMSGGKSSLSTAFEILHMAIDNTKRSLGRASPTAAKPSVFGHSTVLDENSDDEHTEYVVVSSDADVAPPCDANAPVVTSPDAMSSTNKASWTKLATTGSDKIHADLVAALKDFTIEQRDPTLPCRYTPYPRDPVFSGREDILMSIRHALTTSVQESSGDSGMGKTSIANEFVHKHGKEFDAVLWVAADQESKLFDSFREISLKLGIVAEGDGKDLPAIRETLLAWLANPLKSYQHMDHVKPERATWLMVFDNVDRADTLEEFWPKESAGSVLVTCRDPLVKSSIHLRNSGIVVPELSREEGVELLLRLTGRESDSDDVEHAPEIVQALGKYPLAIAQMSGVIMARDMSFSEFLNLYSEETERREIIDTSEGQSASLRRYNQTLSTVWALNDLKEGRALLEVISFLDPDSIPESLLEKNPACADWERYPQTSGQYSKARAELISRSLIYRNRDKKTLRVHRLIQDTMRTQMTDETFNEVYSRVIDMLRTKWPRVLHGFGNVQTFWKQNSELWAHCLSAFKYNERFDTKTADLDLRVKWMNFTLDTLMFCAADSRFSAGPEILSFFSFVRSSAKERNPSVELQLVDASFHFHRGELEMHINNHQRPYVDLGLCIKQLESLLDEDAKRSDSYFGVAINEFGCACMMIWKEEEALREFERSYAVLKNLHRPTKQETTMAQINMAFVYDRLGHHEKAAQMFEQALAERIEELGEDDHSSFVNGKLFLGWGNALASQGRLDESFKLHVRCLEHYKRSVGNLHHRTGDGCVKAADHFARTGDGPTAIALLDQALKIFYLDSYHTSEAARAHYKKGRIFQRTGQEEDSVAEFDKALSIYNRMVPVKDRAEKIEDLDDEDFDHWIMFWSR</sequence>
<dbReference type="Gene3D" id="1.25.40.10">
    <property type="entry name" value="Tetratricopeptide repeat domain"/>
    <property type="match status" value="2"/>
</dbReference>
<accession>A0A545V4Y0</accession>